<feature type="transmembrane region" description="Helical" evidence="7">
    <location>
        <begin position="285"/>
        <end position="310"/>
    </location>
</feature>
<reference evidence="10" key="2">
    <citation type="submission" date="2020-09" db="EMBL/GenBank/DDBJ databases">
        <authorList>
            <person name="Sun Q."/>
            <person name="Ohkuma M."/>
        </authorList>
    </citation>
    <scope>NUCLEOTIDE SEQUENCE</scope>
    <source>
        <strain evidence="10">JCM 30804</strain>
    </source>
</reference>
<dbReference type="RefSeq" id="WP_188919315.1">
    <property type="nucleotide sequence ID" value="NZ_BMPZ01000003.1"/>
</dbReference>
<dbReference type="InterPro" id="IPR051447">
    <property type="entry name" value="Lipoprotein-release_system"/>
</dbReference>
<evidence type="ECO:0000313" key="10">
    <source>
        <dbReference type="EMBL" id="GGI77904.1"/>
    </source>
</evidence>
<name>A0A917N917_9GAMM</name>
<accession>A0A917N917</accession>
<comment type="similarity">
    <text evidence="2">Belongs to the ABC-4 integral membrane protein family. LolC/E subfamily.</text>
</comment>
<comment type="caution">
    <text evidence="10">The sequence shown here is derived from an EMBL/GenBank/DDBJ whole genome shotgun (WGS) entry which is preliminary data.</text>
</comment>
<dbReference type="Proteomes" id="UP000613743">
    <property type="component" value="Unassembled WGS sequence"/>
</dbReference>
<evidence type="ECO:0000259" key="8">
    <source>
        <dbReference type="Pfam" id="PF02687"/>
    </source>
</evidence>
<evidence type="ECO:0000313" key="11">
    <source>
        <dbReference type="Proteomes" id="UP000613743"/>
    </source>
</evidence>
<evidence type="ECO:0000256" key="4">
    <source>
        <dbReference type="ARBA" id="ARBA00022692"/>
    </source>
</evidence>
<dbReference type="EMBL" id="BMPZ01000003">
    <property type="protein sequence ID" value="GGI77904.1"/>
    <property type="molecule type" value="Genomic_DNA"/>
</dbReference>
<keyword evidence="4 7" id="KW-0812">Transmembrane</keyword>
<dbReference type="GO" id="GO:0044874">
    <property type="term" value="P:lipoprotein localization to outer membrane"/>
    <property type="evidence" value="ECO:0007669"/>
    <property type="project" value="TreeGrafter"/>
</dbReference>
<reference evidence="10" key="1">
    <citation type="journal article" date="2014" name="Int. J. Syst. Evol. Microbiol.">
        <title>Complete genome sequence of Corynebacterium casei LMG S-19264T (=DSM 44701T), isolated from a smear-ripened cheese.</title>
        <authorList>
            <consortium name="US DOE Joint Genome Institute (JGI-PGF)"/>
            <person name="Walter F."/>
            <person name="Albersmeier A."/>
            <person name="Kalinowski J."/>
            <person name="Ruckert C."/>
        </authorList>
    </citation>
    <scope>NUCLEOTIDE SEQUENCE</scope>
    <source>
        <strain evidence="10">JCM 30804</strain>
    </source>
</reference>
<evidence type="ECO:0000256" key="6">
    <source>
        <dbReference type="ARBA" id="ARBA00023136"/>
    </source>
</evidence>
<dbReference type="PANTHER" id="PTHR30489">
    <property type="entry name" value="LIPOPROTEIN-RELEASING SYSTEM TRANSMEMBRANE PROTEIN LOLE"/>
    <property type="match status" value="1"/>
</dbReference>
<organism evidence="10 11">
    <name type="scientific">Shewanella gelidii</name>
    <dbReference type="NCBI Taxonomy" id="1642821"/>
    <lineage>
        <taxon>Bacteria</taxon>
        <taxon>Pseudomonadati</taxon>
        <taxon>Pseudomonadota</taxon>
        <taxon>Gammaproteobacteria</taxon>
        <taxon>Alteromonadales</taxon>
        <taxon>Shewanellaceae</taxon>
        <taxon>Shewanella</taxon>
    </lineage>
</organism>
<evidence type="ECO:0000256" key="7">
    <source>
        <dbReference type="SAM" id="Phobius"/>
    </source>
</evidence>
<dbReference type="AlphaFoldDB" id="A0A917N917"/>
<keyword evidence="3" id="KW-1003">Cell membrane</keyword>
<keyword evidence="5 7" id="KW-1133">Transmembrane helix</keyword>
<dbReference type="PANTHER" id="PTHR30489:SF0">
    <property type="entry name" value="LIPOPROTEIN-RELEASING SYSTEM TRANSMEMBRANE PROTEIN LOLE"/>
    <property type="match status" value="1"/>
</dbReference>
<feature type="domain" description="MacB-like periplasmic core" evidence="9">
    <location>
        <begin position="24"/>
        <end position="223"/>
    </location>
</feature>
<feature type="domain" description="ABC3 transporter permease C-terminal" evidence="8">
    <location>
        <begin position="290"/>
        <end position="417"/>
    </location>
</feature>
<dbReference type="Pfam" id="PF02687">
    <property type="entry name" value="FtsX"/>
    <property type="match status" value="1"/>
</dbReference>
<comment type="subcellular location">
    <subcellularLocation>
        <location evidence="1">Cell membrane</location>
        <topology evidence="1">Multi-pass membrane protein</topology>
    </subcellularLocation>
</comment>
<dbReference type="GO" id="GO:0098797">
    <property type="term" value="C:plasma membrane protein complex"/>
    <property type="evidence" value="ECO:0007669"/>
    <property type="project" value="TreeGrafter"/>
</dbReference>
<dbReference type="InterPro" id="IPR003838">
    <property type="entry name" value="ABC3_permease_C"/>
</dbReference>
<proteinExistence type="inferred from homology"/>
<sequence length="424" mass="46601">MNVSSLTIAFTLAWRNLWRNYRRTLIMLLAIGLGVWAMVFMTAMMRGMVDGMLKDGIRALPGHVQIHHPNYLDDPSVANSIAEPQGTLLDALNHPQVDAWAMRVKVPAVISSERETRGVMLLGVDAAAELNLSFDISHITQGQFLPSLTEEELAVDVQAQKAAKGIVIGVKLAQKLETRLGKRIVVMTQDIDNTIVDRGFRIVGLYQSDIPGFEEMYVYSDRRLIQSMVGLKGQVSEIAINGDGYRDNQALLSHIANASPADMKVESWRQVDAYLSAMLEMMDGFVLVWIVVIFLALSFGLMNTLIMAVFERVREIGLMQALGMRSSGVMRMILIESLLLLLLGLAAGNICSLLSIAAIQDGIDVTAVAEGMAMFGAKAVLYPVLQYSDMLLANVVVIVLGLLTSLYPAWRAAHYDPIVALNKH</sequence>
<feature type="transmembrane region" description="Helical" evidence="7">
    <location>
        <begin position="391"/>
        <end position="410"/>
    </location>
</feature>
<evidence type="ECO:0000256" key="3">
    <source>
        <dbReference type="ARBA" id="ARBA00022475"/>
    </source>
</evidence>
<dbReference type="Pfam" id="PF12704">
    <property type="entry name" value="MacB_PCD"/>
    <property type="match status" value="1"/>
</dbReference>
<dbReference type="InterPro" id="IPR025857">
    <property type="entry name" value="MacB_PCD"/>
</dbReference>
<evidence type="ECO:0000256" key="1">
    <source>
        <dbReference type="ARBA" id="ARBA00004651"/>
    </source>
</evidence>
<feature type="transmembrane region" description="Helical" evidence="7">
    <location>
        <begin position="330"/>
        <end position="358"/>
    </location>
</feature>
<keyword evidence="6 7" id="KW-0472">Membrane</keyword>
<evidence type="ECO:0000256" key="2">
    <source>
        <dbReference type="ARBA" id="ARBA00005236"/>
    </source>
</evidence>
<feature type="transmembrane region" description="Helical" evidence="7">
    <location>
        <begin position="25"/>
        <end position="44"/>
    </location>
</feature>
<gene>
    <name evidence="10" type="ORF">GCM10009332_14110</name>
</gene>
<feature type="transmembrane region" description="Helical" evidence="7">
    <location>
        <begin position="365"/>
        <end position="385"/>
    </location>
</feature>
<protein>
    <submittedName>
        <fullName evidence="10">ABC transporter permease</fullName>
    </submittedName>
</protein>
<keyword evidence="11" id="KW-1185">Reference proteome</keyword>
<evidence type="ECO:0000259" key="9">
    <source>
        <dbReference type="Pfam" id="PF12704"/>
    </source>
</evidence>
<evidence type="ECO:0000256" key="5">
    <source>
        <dbReference type="ARBA" id="ARBA00022989"/>
    </source>
</evidence>